<name>A0ABR6PF03_9SPHI</name>
<dbReference type="EMBL" id="JACHCB010000002">
    <property type="protein sequence ID" value="MBB6108353.1"/>
    <property type="molecule type" value="Genomic_DNA"/>
</dbReference>
<evidence type="ECO:0000313" key="1">
    <source>
        <dbReference type="EMBL" id="MBB6108353.1"/>
    </source>
</evidence>
<protein>
    <recommendedName>
        <fullName evidence="3">AIPR protein</fullName>
    </recommendedName>
</protein>
<reference evidence="1 2" key="1">
    <citation type="submission" date="2020-08" db="EMBL/GenBank/DDBJ databases">
        <title>Genomic Encyclopedia of Type Strains, Phase IV (KMG-V): Genome sequencing to study the core and pangenomes of soil and plant-associated prokaryotes.</title>
        <authorList>
            <person name="Whitman W."/>
        </authorList>
    </citation>
    <scope>NUCLEOTIDE SEQUENCE [LARGE SCALE GENOMIC DNA]</scope>
    <source>
        <strain evidence="1 2">ANJLi2</strain>
    </source>
</reference>
<organism evidence="1 2">
    <name type="scientific">Mucilaginibacter lappiensis</name>
    <dbReference type="NCBI Taxonomy" id="354630"/>
    <lineage>
        <taxon>Bacteria</taxon>
        <taxon>Pseudomonadati</taxon>
        <taxon>Bacteroidota</taxon>
        <taxon>Sphingobacteriia</taxon>
        <taxon>Sphingobacteriales</taxon>
        <taxon>Sphingobacteriaceae</taxon>
        <taxon>Mucilaginibacter</taxon>
    </lineage>
</organism>
<dbReference type="Proteomes" id="UP000541583">
    <property type="component" value="Unassembled WGS sequence"/>
</dbReference>
<evidence type="ECO:0008006" key="3">
    <source>
        <dbReference type="Google" id="ProtNLM"/>
    </source>
</evidence>
<keyword evidence="2" id="KW-1185">Reference proteome</keyword>
<evidence type="ECO:0000313" key="2">
    <source>
        <dbReference type="Proteomes" id="UP000541583"/>
    </source>
</evidence>
<proteinExistence type="predicted"/>
<dbReference type="RefSeq" id="WP_076371407.1">
    <property type="nucleotide sequence ID" value="NZ_FTMG01000002.1"/>
</dbReference>
<accession>A0ABR6PF03</accession>
<gene>
    <name evidence="1" type="ORF">HDF23_001088</name>
</gene>
<sequence>MLNKKYIADYISTEFPDLKNTGFNLNDAEVSAFSENTLLPFLIYQNTVDSKNRIIELYLQENSASIHFLPFYVAVGFYRKAVNKALTAQRFNTEKFAPGKKSVRYNSSICSITGINFISRTIQLRSGISEHELSFEEDYKLKWDSYKNSADIRERLSAFAQLDNASQQNIFTLPLLDGGRNHEGVILFSSVSKFSTLLRNLRVAGHDLRQHLNIQIASFAEDAIKLNLISAPRTKNQPVTILVARNDSVMAFNDIIEAGKNKIDHLNTVIIDDFDELLKVWERSGVLDERISELKEIYFDRLGTVLKDIYLICKNRNFSVHEWMAKYEIRSEAWQVTPREKILLDGIDMREPGISVKRITDKMLESIQARAEHLLHQWKELGRNNFCNGQTIRQIGHLYNLRDKLLSFYKPETFLKLNKAIDLELDEYQRVWFSNNQDEGLIQQTRDFLASLNISGGNLTDIRHIIAQNNTILKKIVFVTNNTDKDDRSFFESELAVILKETNISFCTAKEFLQIRETNNDLPDLIIYLSWNKDVLNNALVNLLSNKQVFLVNKKSSRIITNHFDKSVAGLAGISGTDIKYNLLNLEPPPETSDKQDNGLIALGDEAEIVAETDESADIEDISDYVHEVLNFFNNDTAKTKKKGVKTYFVFFEDGTHVEWPENKSVFYFEDHAEGEKDSVQKEVQHLATGDLVLLPKNRAEMKLILKNALSQDEKMASSLKYDEEWRNKINNCITTDYQEIDKFRDQLIENDFNISSGTIRNWIDGETIQPHNFKKLLLTLIKMAVIQDEMKERYLTENKTLKRHKIMFVRSAVRKLIFNLKGINYGEDGIFDEKLLNAFVDHVDIKPVLGIYIK</sequence>
<comment type="caution">
    <text evidence="1">The sequence shown here is derived from an EMBL/GenBank/DDBJ whole genome shotgun (WGS) entry which is preliminary data.</text>
</comment>